<keyword evidence="2" id="KW-0560">Oxidoreductase</keyword>
<dbReference type="PANTHER" id="PTHR43677:SF1">
    <property type="entry name" value="ACRYLYL-COA REDUCTASE ACUI-RELATED"/>
    <property type="match status" value="1"/>
</dbReference>
<dbReference type="SUPFAM" id="SSF51735">
    <property type="entry name" value="NAD(P)-binding Rossmann-fold domains"/>
    <property type="match status" value="1"/>
</dbReference>
<gene>
    <name evidence="2" type="ORF">Q5761_10240</name>
</gene>
<reference evidence="2 3" key="1">
    <citation type="submission" date="2023-08" db="EMBL/GenBank/DDBJ databases">
        <title>Genome sequence of Thermaerobacter compostii strain Ins1, a spore-forming filamentous bacterium isolated from a deep geothermal reservoir.</title>
        <authorList>
            <person name="Bregnard D."/>
            <person name="Gonzalez D."/>
            <person name="Junier P."/>
        </authorList>
    </citation>
    <scope>NUCLEOTIDE SEQUENCE [LARGE SCALE GENOMIC DNA]</scope>
    <source>
        <strain evidence="2 3">Ins1</strain>
    </source>
</reference>
<dbReference type="Proteomes" id="UP001304683">
    <property type="component" value="Chromosome"/>
</dbReference>
<dbReference type="NCBIfam" id="TIGR02823">
    <property type="entry name" value="oxido_YhdH"/>
    <property type="match status" value="1"/>
</dbReference>
<dbReference type="InterPro" id="IPR051397">
    <property type="entry name" value="Zn-ADH-like_protein"/>
</dbReference>
<dbReference type="InterPro" id="IPR036291">
    <property type="entry name" value="NAD(P)-bd_dom_sf"/>
</dbReference>
<dbReference type="EMBL" id="CP132508">
    <property type="protein sequence ID" value="WPD18729.1"/>
    <property type="molecule type" value="Genomic_DNA"/>
</dbReference>
<dbReference type="Gene3D" id="3.90.180.10">
    <property type="entry name" value="Medium-chain alcohol dehydrogenases, catalytic domain"/>
    <property type="match status" value="1"/>
</dbReference>
<dbReference type="Pfam" id="PF08240">
    <property type="entry name" value="ADH_N"/>
    <property type="match status" value="1"/>
</dbReference>
<accession>A0ABZ0QPX2</accession>
<protein>
    <submittedName>
        <fullName evidence="2">Acryloyl-CoA reductase</fullName>
        <ecNumber evidence="2">1.3.1.95</ecNumber>
    </submittedName>
</protein>
<dbReference type="EC" id="1.3.1.95" evidence="2"/>
<dbReference type="SMART" id="SM00829">
    <property type="entry name" value="PKS_ER"/>
    <property type="match status" value="1"/>
</dbReference>
<dbReference type="GO" id="GO:0043958">
    <property type="term" value="F:acryloyl-CoA reductase (NADH) activity"/>
    <property type="evidence" value="ECO:0007669"/>
    <property type="project" value="UniProtKB-EC"/>
</dbReference>
<dbReference type="InterPro" id="IPR020843">
    <property type="entry name" value="ER"/>
</dbReference>
<evidence type="ECO:0000259" key="1">
    <source>
        <dbReference type="SMART" id="SM00829"/>
    </source>
</evidence>
<dbReference type="InterPro" id="IPR014188">
    <property type="entry name" value="Acrylyl-CoA_reductase_AcuI"/>
</dbReference>
<dbReference type="RefSeq" id="WP_318750528.1">
    <property type="nucleotide sequence ID" value="NZ_CP132508.1"/>
</dbReference>
<dbReference type="SUPFAM" id="SSF50129">
    <property type="entry name" value="GroES-like"/>
    <property type="match status" value="1"/>
</dbReference>
<name>A0ABZ0QPX2_9FIRM</name>
<feature type="domain" description="Enoyl reductase (ER)" evidence="1">
    <location>
        <begin position="15"/>
        <end position="333"/>
    </location>
</feature>
<dbReference type="Gene3D" id="3.40.50.720">
    <property type="entry name" value="NAD(P)-binding Rossmann-like Domain"/>
    <property type="match status" value="1"/>
</dbReference>
<evidence type="ECO:0000313" key="2">
    <source>
        <dbReference type="EMBL" id="WPD18729.1"/>
    </source>
</evidence>
<dbReference type="InterPro" id="IPR013149">
    <property type="entry name" value="ADH-like_C"/>
</dbReference>
<dbReference type="Pfam" id="PF00107">
    <property type="entry name" value="ADH_zinc_N"/>
    <property type="match status" value="1"/>
</dbReference>
<evidence type="ECO:0000313" key="3">
    <source>
        <dbReference type="Proteomes" id="UP001304683"/>
    </source>
</evidence>
<dbReference type="PANTHER" id="PTHR43677">
    <property type="entry name" value="SHORT-CHAIN DEHYDROGENASE/REDUCTASE"/>
    <property type="match status" value="1"/>
</dbReference>
<dbReference type="InterPro" id="IPR013154">
    <property type="entry name" value="ADH-like_N"/>
</dbReference>
<organism evidence="2 3">
    <name type="scientific">Thermaerobacter composti</name>
    <dbReference type="NCBI Taxonomy" id="554949"/>
    <lineage>
        <taxon>Bacteria</taxon>
        <taxon>Bacillati</taxon>
        <taxon>Bacillota</taxon>
        <taxon>Clostridia</taxon>
        <taxon>Eubacteriales</taxon>
        <taxon>Clostridiales Family XVII. Incertae Sedis</taxon>
        <taxon>Thermaerobacter</taxon>
    </lineage>
</organism>
<dbReference type="InterPro" id="IPR011032">
    <property type="entry name" value="GroES-like_sf"/>
</dbReference>
<proteinExistence type="predicted"/>
<keyword evidence="3" id="KW-1185">Reference proteome</keyword>
<sequence>MTATVADAFSAYLVERLDDGTLRQGVRTLTAADLPPGEVTIRVAYSGVNYKDGLASRPDGRVVRSYPMVPGIDLAGKVVESADPRFRPGDPVLVTGYELGVSHYGGYAQYARVPAGWVVPLPRGLDLREAMILGTAGFTAALALHRLEDHGLAPGQGPVLVTGASGGVGSIAVALLARRGYEVVASTGKAEAVDYLRRLGASRVIPRDEVAVTGGKPLEKQQWAAAIDAVGGDTLAHVLRTTRYGGAVAAVGLTGGSHLHTTVFPFILRGVSLLGIDSVYCPMPLRMRIWQRLAGDLRPEALEAMVYREVGLTELPQAFDDVLAGRARGRILVRIA</sequence>